<organism evidence="2">
    <name type="scientific">Candidatus Kentrum sp. TC</name>
    <dbReference type="NCBI Taxonomy" id="2126339"/>
    <lineage>
        <taxon>Bacteria</taxon>
        <taxon>Pseudomonadati</taxon>
        <taxon>Pseudomonadota</taxon>
        <taxon>Gammaproteobacteria</taxon>
        <taxon>Candidatus Kentrum</taxon>
    </lineage>
</organism>
<protein>
    <submittedName>
        <fullName evidence="2">Transposase</fullName>
    </submittedName>
</protein>
<evidence type="ECO:0000313" key="2">
    <source>
        <dbReference type="EMBL" id="VFK44362.1"/>
    </source>
</evidence>
<proteinExistence type="predicted"/>
<accession>A0A450YS84</accession>
<dbReference type="EMBL" id="CAADFS010000020">
    <property type="protein sequence ID" value="VFK44362.1"/>
    <property type="molecule type" value="Genomic_DNA"/>
</dbReference>
<dbReference type="AlphaFoldDB" id="A0A450YS84"/>
<dbReference type="Pfam" id="PF01610">
    <property type="entry name" value="DDE_Tnp_ISL3"/>
    <property type="match status" value="1"/>
</dbReference>
<reference evidence="2" key="1">
    <citation type="submission" date="2019-02" db="EMBL/GenBank/DDBJ databases">
        <authorList>
            <person name="Gruber-Vodicka R. H."/>
            <person name="Seah K. B. B."/>
        </authorList>
    </citation>
    <scope>NUCLEOTIDE SEQUENCE</scope>
    <source>
        <strain evidence="2">BECK_BZ123</strain>
    </source>
</reference>
<feature type="domain" description="Transposase IS204/IS1001/IS1096/IS1165 DDE" evidence="1">
    <location>
        <begin position="2"/>
        <end position="140"/>
    </location>
</feature>
<gene>
    <name evidence="2" type="ORF">BECKTC1821D_GA0114238_102040</name>
</gene>
<sequence length="140" mass="16338">MPAFIDATRESVPGAEKKIAFDKFHVAKYLGEAVDRVRRQEHKAPMAEGREDLQGSKYDRLYDQANRMPEKPPNFRWLREIALKAVRAWASKELAISLWGYASRTWARKAWKRRLSRAMPCRFGPIKKVAETIKEHLWGI</sequence>
<name>A0A450YS84_9GAMM</name>
<dbReference type="InterPro" id="IPR002560">
    <property type="entry name" value="Transposase_DDE"/>
</dbReference>
<evidence type="ECO:0000259" key="1">
    <source>
        <dbReference type="Pfam" id="PF01610"/>
    </source>
</evidence>